<protein>
    <recommendedName>
        <fullName evidence="3">Lipoprotein</fullName>
    </recommendedName>
</protein>
<evidence type="ECO:0000313" key="1">
    <source>
        <dbReference type="EMBL" id="MEW9306354.1"/>
    </source>
</evidence>
<dbReference type="RefSeq" id="WP_367624128.1">
    <property type="nucleotide sequence ID" value="NZ_JBFNQD010000003.1"/>
</dbReference>
<dbReference type="EMBL" id="JBFNQD010000003">
    <property type="protein sequence ID" value="MEW9306354.1"/>
    <property type="molecule type" value="Genomic_DNA"/>
</dbReference>
<dbReference type="PROSITE" id="PS51257">
    <property type="entry name" value="PROKAR_LIPOPROTEIN"/>
    <property type="match status" value="1"/>
</dbReference>
<organism evidence="1 2">
    <name type="scientific">Labrys neptuniae</name>
    <dbReference type="NCBI Taxonomy" id="376174"/>
    <lineage>
        <taxon>Bacteria</taxon>
        <taxon>Pseudomonadati</taxon>
        <taxon>Pseudomonadota</taxon>
        <taxon>Alphaproteobacteria</taxon>
        <taxon>Hyphomicrobiales</taxon>
        <taxon>Xanthobacteraceae</taxon>
        <taxon>Labrys</taxon>
    </lineage>
</organism>
<name>A0ABV3PL42_9HYPH</name>
<sequence length="131" mass="14584">MKNIAIVGSLAFTLSGCTTLGVMQANETIPAGRIRKVDFYSALHEDCSSMGEPTVRISQQPQHGHLEIKPGKDYSRFTKTNPRNVCNKMPTQSAQLWYKPDSGYTGTDTFSVLIIYPDNGTRSRNYTIHVI</sequence>
<proteinExistence type="predicted"/>
<comment type="caution">
    <text evidence="1">The sequence shown here is derived from an EMBL/GenBank/DDBJ whole genome shotgun (WGS) entry which is preliminary data.</text>
</comment>
<gene>
    <name evidence="1" type="ORF">ABXS05_12450</name>
</gene>
<evidence type="ECO:0008006" key="3">
    <source>
        <dbReference type="Google" id="ProtNLM"/>
    </source>
</evidence>
<accession>A0ABV3PL42</accession>
<dbReference type="Proteomes" id="UP001555786">
    <property type="component" value="Unassembled WGS sequence"/>
</dbReference>
<reference evidence="1 2" key="1">
    <citation type="submission" date="2024-07" db="EMBL/GenBank/DDBJ databases">
        <title>Description of Labrys sedimenti sp. nov., isolated from a diclofenac-degrading enrichment culture.</title>
        <authorList>
            <person name="Tancsics A."/>
            <person name="Csepanyi A."/>
        </authorList>
    </citation>
    <scope>NUCLEOTIDE SEQUENCE [LARGE SCALE GENOMIC DNA]</scope>
    <source>
        <strain evidence="1 2">LMG 23578</strain>
    </source>
</reference>
<evidence type="ECO:0000313" key="2">
    <source>
        <dbReference type="Proteomes" id="UP001555786"/>
    </source>
</evidence>
<keyword evidence="2" id="KW-1185">Reference proteome</keyword>